<evidence type="ECO:0000256" key="4">
    <source>
        <dbReference type="ARBA" id="ARBA00022729"/>
    </source>
</evidence>
<evidence type="ECO:0000313" key="8">
    <source>
        <dbReference type="EMBL" id="EMS48094.1"/>
    </source>
</evidence>
<dbReference type="InterPro" id="IPR006593">
    <property type="entry name" value="Cyt_b561/ferric_Rdtase_TM"/>
</dbReference>
<dbReference type="PROSITE" id="PS50836">
    <property type="entry name" value="DOMON"/>
    <property type="match status" value="1"/>
</dbReference>
<gene>
    <name evidence="8" type="ORF">TRIUR3_35142</name>
</gene>
<keyword evidence="3" id="KW-0812">Transmembrane</keyword>
<dbReference type="GO" id="GO:0016020">
    <property type="term" value="C:membrane"/>
    <property type="evidence" value="ECO:0007669"/>
    <property type="project" value="UniProtKB-SubCell"/>
</dbReference>
<dbReference type="PANTHER" id="PTHR23130:SF86">
    <property type="entry name" value="OS05G0556400 PROTEIN"/>
    <property type="match status" value="1"/>
</dbReference>
<evidence type="ECO:0000256" key="5">
    <source>
        <dbReference type="ARBA" id="ARBA00022982"/>
    </source>
</evidence>
<organism evidence="8">
    <name type="scientific">Triticum urartu</name>
    <name type="common">Red wild einkorn</name>
    <name type="synonym">Crithodium urartu</name>
    <dbReference type="NCBI Taxonomy" id="4572"/>
    <lineage>
        <taxon>Eukaryota</taxon>
        <taxon>Viridiplantae</taxon>
        <taxon>Streptophyta</taxon>
        <taxon>Embryophyta</taxon>
        <taxon>Tracheophyta</taxon>
        <taxon>Spermatophyta</taxon>
        <taxon>Magnoliopsida</taxon>
        <taxon>Liliopsida</taxon>
        <taxon>Poales</taxon>
        <taxon>Poaceae</taxon>
        <taxon>BOP clade</taxon>
        <taxon>Pooideae</taxon>
        <taxon>Triticodae</taxon>
        <taxon>Triticeae</taxon>
        <taxon>Triticinae</taxon>
        <taxon>Triticum</taxon>
    </lineage>
</organism>
<dbReference type="CDD" id="cd08760">
    <property type="entry name" value="Cyt_b561_FRRS1_like"/>
    <property type="match status" value="1"/>
</dbReference>
<dbReference type="AlphaFoldDB" id="M7ZJ38"/>
<keyword evidence="6" id="KW-1133">Transmembrane helix</keyword>
<evidence type="ECO:0000256" key="6">
    <source>
        <dbReference type="ARBA" id="ARBA00022989"/>
    </source>
</evidence>
<dbReference type="Gene3D" id="1.20.120.1770">
    <property type="match status" value="1"/>
</dbReference>
<evidence type="ECO:0000256" key="3">
    <source>
        <dbReference type="ARBA" id="ARBA00022692"/>
    </source>
</evidence>
<protein>
    <submittedName>
        <fullName evidence="8">Ferric-chelate reductase 1</fullName>
    </submittedName>
</protein>
<reference evidence="8" key="1">
    <citation type="journal article" date="2013" name="Nature">
        <title>Draft genome of the wheat A-genome progenitor Triticum urartu.</title>
        <authorList>
            <person name="Ling H.Q."/>
            <person name="Zhao S."/>
            <person name="Liu D."/>
            <person name="Wang J."/>
            <person name="Sun H."/>
            <person name="Zhang C."/>
            <person name="Fan H."/>
            <person name="Li D."/>
            <person name="Dong L."/>
            <person name="Tao Y."/>
            <person name="Gao C."/>
            <person name="Wu H."/>
            <person name="Li Y."/>
            <person name="Cui Y."/>
            <person name="Guo X."/>
            <person name="Zheng S."/>
            <person name="Wang B."/>
            <person name="Yu K."/>
            <person name="Liang Q."/>
            <person name="Yang W."/>
            <person name="Lou X."/>
            <person name="Chen J."/>
            <person name="Feng M."/>
            <person name="Jian J."/>
            <person name="Zhang X."/>
            <person name="Luo G."/>
            <person name="Jiang Y."/>
            <person name="Liu J."/>
            <person name="Wang Z."/>
            <person name="Sha Y."/>
            <person name="Zhang B."/>
            <person name="Wu H."/>
            <person name="Tang D."/>
            <person name="Shen Q."/>
            <person name="Xue P."/>
            <person name="Zou S."/>
            <person name="Wang X."/>
            <person name="Liu X."/>
            <person name="Wang F."/>
            <person name="Yang Y."/>
            <person name="An X."/>
            <person name="Dong Z."/>
            <person name="Zhang K."/>
            <person name="Zhang X."/>
            <person name="Luo M.C."/>
            <person name="Dvorak J."/>
            <person name="Tong Y."/>
            <person name="Wang J."/>
            <person name="Yang H."/>
            <person name="Li Z."/>
            <person name="Wang D."/>
            <person name="Zhang A."/>
            <person name="Wang J."/>
        </authorList>
    </citation>
    <scope>NUCLEOTIDE SEQUENCE</scope>
</reference>
<keyword evidence="7" id="KW-0472">Membrane</keyword>
<accession>M7ZJ38</accession>
<dbReference type="SMART" id="SM00664">
    <property type="entry name" value="DoH"/>
    <property type="match status" value="1"/>
</dbReference>
<dbReference type="eggNOG" id="KOG4293">
    <property type="taxonomic scope" value="Eukaryota"/>
</dbReference>
<dbReference type="EMBL" id="KD251989">
    <property type="protein sequence ID" value="EMS48094.1"/>
    <property type="molecule type" value="Genomic_DNA"/>
</dbReference>
<evidence type="ECO:0000256" key="7">
    <source>
        <dbReference type="ARBA" id="ARBA00023136"/>
    </source>
</evidence>
<name>M7ZJ38_TRIUA</name>
<dbReference type="SMART" id="SM00665">
    <property type="entry name" value="B561"/>
    <property type="match status" value="1"/>
</dbReference>
<dbReference type="PANTHER" id="PTHR23130">
    <property type="entry name" value="CYTOCHROME B561 AND DOMON DOMAIN-CONTAINING PROTEIN"/>
    <property type="match status" value="1"/>
</dbReference>
<dbReference type="STRING" id="4572.M7ZJ38"/>
<keyword evidence="4" id="KW-0732">Signal</keyword>
<comment type="subcellular location">
    <subcellularLocation>
        <location evidence="1">Membrane</location>
    </subcellularLocation>
</comment>
<sequence length="565" mass="61649">METAGSTWSTRVHQLAPINPVTNLNLERASEISMVRVVVAAAALAAVLVSVLAPAATAQMDSCSGDLPFALVGNYSGLACQPVWNNFVLRYHQDKNNVLRVVLSTMYSTGWVGMGFSRDGLMIGSSAMVGWMGKKGLPHIRQFSLRSKSGSKAAVVDRGFLVSNNHDHTVVVQQAKIYVAFQLKFSYRLSHQHIILAFGPGVPVKNKLSKHQDKTSFTFDFTTGKGFADGPFPYGLRRAHGGLNLFAWGILMPIGAILARYFRRMDPLWFYLHVGIQFAAFIIGLAGVVAGVALYSKIQADIPAHRGLGIFILFLGILQVLAFFLRPNTDSKYRKYWNWYHHWSGRLVLFFAAVNIVLGIHVGGGHDSWKIGYGFNLAILLITVIGLEFMLWTRNRVPEHDADGVEAFVDAVKKLSGEIHFSDGVLDVGQPSGEELHATSVLDDGEISMFEIAQEKRVEEHKMGVELALEGGGIGREGLLDDLGDAIEDGNKEEEGLPLVIVVVIGVKEKFDMGMVPKMRGGDVPAVVPAPVEELERAPDEVAELVAGEVVEEVEFLAMGEAPGV</sequence>
<evidence type="ECO:0000256" key="2">
    <source>
        <dbReference type="ARBA" id="ARBA00022448"/>
    </source>
</evidence>
<dbReference type="Pfam" id="PF03188">
    <property type="entry name" value="Cytochrom_B561"/>
    <property type="match status" value="1"/>
</dbReference>
<dbReference type="InterPro" id="IPR045266">
    <property type="entry name" value="DOH_DOMON"/>
</dbReference>
<dbReference type="OMA" id="ISMFEIA"/>
<keyword evidence="2" id="KW-0813">Transport</keyword>
<dbReference type="InterPro" id="IPR005018">
    <property type="entry name" value="DOMON_domain"/>
</dbReference>
<dbReference type="CDD" id="cd09631">
    <property type="entry name" value="DOMON_DOH"/>
    <property type="match status" value="1"/>
</dbReference>
<dbReference type="PROSITE" id="PS50939">
    <property type="entry name" value="CYTOCHROME_B561"/>
    <property type="match status" value="1"/>
</dbReference>
<evidence type="ECO:0000256" key="1">
    <source>
        <dbReference type="ARBA" id="ARBA00004370"/>
    </source>
</evidence>
<keyword evidence="5" id="KW-0249">Electron transport</keyword>
<proteinExistence type="predicted"/>